<dbReference type="CDD" id="cd06530">
    <property type="entry name" value="S26_SPase_I"/>
    <property type="match status" value="1"/>
</dbReference>
<dbReference type="RefSeq" id="WP_344308112.1">
    <property type="nucleotide sequence ID" value="NZ_BAAANO010000012.1"/>
</dbReference>
<keyword evidence="3 5" id="KW-0645">Protease</keyword>
<evidence type="ECO:0000313" key="8">
    <source>
        <dbReference type="Proteomes" id="UP001500755"/>
    </source>
</evidence>
<dbReference type="PROSITE" id="PS00501">
    <property type="entry name" value="SPASE_I_1"/>
    <property type="match status" value="1"/>
</dbReference>
<proteinExistence type="inferred from homology"/>
<protein>
    <recommendedName>
        <fullName evidence="5">Signal peptidase I</fullName>
        <ecNumber evidence="5">3.4.21.89</ecNumber>
    </recommendedName>
</protein>
<gene>
    <name evidence="7" type="primary">lepB</name>
    <name evidence="7" type="ORF">GCM10009755_13220</name>
</gene>
<comment type="subcellular location">
    <subcellularLocation>
        <location evidence="1">Cell membrane</location>
        <topology evidence="1">Single-pass type II membrane protein</topology>
    </subcellularLocation>
    <subcellularLocation>
        <location evidence="5">Membrane</location>
        <topology evidence="5">Single-pass type II membrane protein</topology>
    </subcellularLocation>
</comment>
<dbReference type="InterPro" id="IPR036286">
    <property type="entry name" value="LexA/Signal_pep-like_sf"/>
</dbReference>
<evidence type="ECO:0000259" key="6">
    <source>
        <dbReference type="Pfam" id="PF10502"/>
    </source>
</evidence>
<keyword evidence="8" id="KW-1185">Reference proteome</keyword>
<evidence type="ECO:0000256" key="5">
    <source>
        <dbReference type="RuleBase" id="RU362042"/>
    </source>
</evidence>
<dbReference type="NCBIfam" id="TIGR02227">
    <property type="entry name" value="sigpep_I_bact"/>
    <property type="match status" value="1"/>
</dbReference>
<comment type="similarity">
    <text evidence="2 5">Belongs to the peptidase S26 family.</text>
</comment>
<dbReference type="InterPro" id="IPR000223">
    <property type="entry name" value="Pept_S26A_signal_pept_1"/>
</dbReference>
<dbReference type="PANTHER" id="PTHR43390">
    <property type="entry name" value="SIGNAL PEPTIDASE I"/>
    <property type="match status" value="1"/>
</dbReference>
<accession>A0ABN2TCC6</accession>
<organism evidence="7 8">
    <name type="scientific">Brevibacterium samyangense</name>
    <dbReference type="NCBI Taxonomy" id="366888"/>
    <lineage>
        <taxon>Bacteria</taxon>
        <taxon>Bacillati</taxon>
        <taxon>Actinomycetota</taxon>
        <taxon>Actinomycetes</taxon>
        <taxon>Micrococcales</taxon>
        <taxon>Brevibacteriaceae</taxon>
        <taxon>Brevibacterium</taxon>
    </lineage>
</organism>
<dbReference type="InterPro" id="IPR019756">
    <property type="entry name" value="Pept_S26A_signal_pept_1_Ser-AS"/>
</dbReference>
<reference evidence="7 8" key="1">
    <citation type="journal article" date="2019" name="Int. J. Syst. Evol. Microbiol.">
        <title>The Global Catalogue of Microorganisms (GCM) 10K type strain sequencing project: providing services to taxonomists for standard genome sequencing and annotation.</title>
        <authorList>
            <consortium name="The Broad Institute Genomics Platform"/>
            <consortium name="The Broad Institute Genome Sequencing Center for Infectious Disease"/>
            <person name="Wu L."/>
            <person name="Ma J."/>
        </authorList>
    </citation>
    <scope>NUCLEOTIDE SEQUENCE [LARGE SCALE GENOMIC DNA]</scope>
    <source>
        <strain evidence="7 8">JCM 14546</strain>
    </source>
</reference>
<evidence type="ECO:0000256" key="2">
    <source>
        <dbReference type="ARBA" id="ARBA00009370"/>
    </source>
</evidence>
<sequence>MTKNPRFPRARSALRALGLVLVLALVLAAAIRALAIQNYRIPSSSMEPALHVGDVVTVWRPDALTGSIDRGDVVVVDGRGSFLPTVQPNDMEILGSWFGIGPRDVFYVKRVVAVAGDTLECCDASGRLLLNGKPLDEPYVIEGARASELAFSVEVPDGRVWLMGDNRPDSADSRSLLGAPGGGMIRTERIMGTVIGEGSSLDR</sequence>
<dbReference type="EC" id="3.4.21.89" evidence="5"/>
<evidence type="ECO:0000256" key="4">
    <source>
        <dbReference type="ARBA" id="ARBA00022801"/>
    </source>
</evidence>
<dbReference type="Gene3D" id="2.10.109.10">
    <property type="entry name" value="Umud Fragment, subunit A"/>
    <property type="match status" value="1"/>
</dbReference>
<evidence type="ECO:0000313" key="7">
    <source>
        <dbReference type="EMBL" id="GAA2004994.1"/>
    </source>
</evidence>
<comment type="caution">
    <text evidence="7">The sequence shown here is derived from an EMBL/GenBank/DDBJ whole genome shotgun (WGS) entry which is preliminary data.</text>
</comment>
<dbReference type="EMBL" id="BAAANO010000012">
    <property type="protein sequence ID" value="GAA2004994.1"/>
    <property type="molecule type" value="Genomic_DNA"/>
</dbReference>
<dbReference type="PRINTS" id="PR00727">
    <property type="entry name" value="LEADERPTASE"/>
</dbReference>
<evidence type="ECO:0000256" key="1">
    <source>
        <dbReference type="ARBA" id="ARBA00004401"/>
    </source>
</evidence>
<dbReference type="PANTHER" id="PTHR43390:SF1">
    <property type="entry name" value="CHLOROPLAST PROCESSING PEPTIDASE"/>
    <property type="match status" value="1"/>
</dbReference>
<dbReference type="Pfam" id="PF10502">
    <property type="entry name" value="Peptidase_S26"/>
    <property type="match status" value="1"/>
</dbReference>
<comment type="catalytic activity">
    <reaction evidence="5">
        <text>Cleavage of hydrophobic, N-terminal signal or leader sequences from secreted and periplasmic proteins.</text>
        <dbReference type="EC" id="3.4.21.89"/>
    </reaction>
</comment>
<dbReference type="Proteomes" id="UP001500755">
    <property type="component" value="Unassembled WGS sequence"/>
</dbReference>
<keyword evidence="4 5" id="KW-0378">Hydrolase</keyword>
<feature type="domain" description="Peptidase S26" evidence="6">
    <location>
        <begin position="16"/>
        <end position="194"/>
    </location>
</feature>
<name>A0ABN2TCC6_9MICO</name>
<dbReference type="InterPro" id="IPR019533">
    <property type="entry name" value="Peptidase_S26"/>
</dbReference>
<dbReference type="SUPFAM" id="SSF51306">
    <property type="entry name" value="LexA/Signal peptidase"/>
    <property type="match status" value="1"/>
</dbReference>
<evidence type="ECO:0000256" key="3">
    <source>
        <dbReference type="ARBA" id="ARBA00022670"/>
    </source>
</evidence>